<dbReference type="InterPro" id="IPR010640">
    <property type="entry name" value="Low_temperature_requirement_A"/>
</dbReference>
<dbReference type="AlphaFoldDB" id="A0A6J4TA01"/>
<sequence length="399" mass="42101">MVSATVGEAVPDDQRDIAPDSEQRVTPLELFFDLVFVFAITQVTQFMADDPTWAGMARGGLVLAAVWWAWVSYAWLTNTINPEEGAARLVVFAAMGAMLVVALAIPGAFGDDALLFAIAYAVVRALHILLYAYGSKDVDIKQAAFSLAPPAAVGAALLGAAAGFDGATQGLLWVAALTVDYLGPVFGDMSRWRVSPGHFAERHGLIVIVALGESIVALGLGAAGIPLTSGPILAALLGVGLAAGLWWAYFDVVALVAERRLQMRQGVERNRQARDAYSYLHLPMIAGIVLLALGVKKTLAHVDDPLKLEMAAALSGGVALYLLAHVAFRLRNTGTLSRRRVVVSLALLVLAGLGPGVAALVQLALTAALVAGLIAYEAIRFADARDEVRHRGVATPPRR</sequence>
<keyword evidence="1" id="KW-0812">Transmembrane</keyword>
<feature type="transmembrane region" description="Helical" evidence="1">
    <location>
        <begin position="310"/>
        <end position="328"/>
    </location>
</feature>
<name>A0A6J4TA01_9ACTN</name>
<reference evidence="2" key="1">
    <citation type="submission" date="2020-02" db="EMBL/GenBank/DDBJ databases">
        <authorList>
            <person name="Meier V. D."/>
        </authorList>
    </citation>
    <scope>NUCLEOTIDE SEQUENCE</scope>
    <source>
        <strain evidence="2">AVDCRST_MAG53</strain>
    </source>
</reference>
<accession>A0A6J4TA01</accession>
<feature type="transmembrane region" description="Helical" evidence="1">
    <location>
        <begin position="232"/>
        <end position="256"/>
    </location>
</feature>
<dbReference type="PANTHER" id="PTHR36840">
    <property type="entry name" value="BLL5714 PROTEIN"/>
    <property type="match status" value="1"/>
</dbReference>
<feature type="transmembrane region" description="Helical" evidence="1">
    <location>
        <begin position="89"/>
        <end position="109"/>
    </location>
</feature>
<feature type="transmembrane region" description="Helical" evidence="1">
    <location>
        <begin position="145"/>
        <end position="164"/>
    </location>
</feature>
<dbReference type="EMBL" id="CADCVR010000096">
    <property type="protein sequence ID" value="CAA9517246.1"/>
    <property type="molecule type" value="Genomic_DNA"/>
</dbReference>
<feature type="transmembrane region" description="Helical" evidence="1">
    <location>
        <begin position="340"/>
        <end position="357"/>
    </location>
</feature>
<dbReference type="Pfam" id="PF06772">
    <property type="entry name" value="LtrA"/>
    <property type="match status" value="1"/>
</dbReference>
<evidence type="ECO:0000256" key="1">
    <source>
        <dbReference type="SAM" id="Phobius"/>
    </source>
</evidence>
<keyword evidence="1" id="KW-1133">Transmembrane helix</keyword>
<gene>
    <name evidence="2" type="ORF">AVDCRST_MAG53-3269</name>
</gene>
<evidence type="ECO:0000313" key="2">
    <source>
        <dbReference type="EMBL" id="CAA9517246.1"/>
    </source>
</evidence>
<proteinExistence type="predicted"/>
<keyword evidence="1" id="KW-0472">Membrane</keyword>
<feature type="transmembrane region" description="Helical" evidence="1">
    <location>
        <begin position="60"/>
        <end position="77"/>
    </location>
</feature>
<feature type="transmembrane region" description="Helical" evidence="1">
    <location>
        <begin position="204"/>
        <end position="226"/>
    </location>
</feature>
<feature type="transmembrane region" description="Helical" evidence="1">
    <location>
        <begin position="170"/>
        <end position="192"/>
    </location>
</feature>
<protein>
    <submittedName>
        <fullName evidence="2">Possible low temperature requirement protein A</fullName>
    </submittedName>
</protein>
<feature type="transmembrane region" description="Helical" evidence="1">
    <location>
        <begin position="276"/>
        <end position="295"/>
    </location>
</feature>
<organism evidence="2">
    <name type="scientific">uncultured Solirubrobacteraceae bacterium</name>
    <dbReference type="NCBI Taxonomy" id="1162706"/>
    <lineage>
        <taxon>Bacteria</taxon>
        <taxon>Bacillati</taxon>
        <taxon>Actinomycetota</taxon>
        <taxon>Thermoleophilia</taxon>
        <taxon>Solirubrobacterales</taxon>
        <taxon>Solirubrobacteraceae</taxon>
        <taxon>environmental samples</taxon>
    </lineage>
</organism>
<dbReference type="PANTHER" id="PTHR36840:SF1">
    <property type="entry name" value="BLL5714 PROTEIN"/>
    <property type="match status" value="1"/>
</dbReference>
<feature type="transmembrane region" description="Helical" evidence="1">
    <location>
        <begin position="115"/>
        <end position="133"/>
    </location>
</feature>